<sequence length="108" mass="11966">MHVVASKSKLRVLHSGIDLNFGILLNTVTGIHFLIKIEAYIIHIPGALCKPSFGPFLLVWLPNRRVVTIGLGLFSSLQTRGEPQRRNFWAIYFSLVATTGDSSEASML</sequence>
<proteinExistence type="predicted"/>
<reference evidence="2 3" key="1">
    <citation type="journal article" date="2021" name="BMC Genomics">
        <title>Datura genome reveals duplications of psychoactive alkaloid biosynthetic genes and high mutation rate following tissue culture.</title>
        <authorList>
            <person name="Rajewski A."/>
            <person name="Carter-House D."/>
            <person name="Stajich J."/>
            <person name="Litt A."/>
        </authorList>
    </citation>
    <scope>NUCLEOTIDE SEQUENCE [LARGE SCALE GENOMIC DNA]</scope>
    <source>
        <strain evidence="2">AR-01</strain>
    </source>
</reference>
<keyword evidence="1" id="KW-0812">Transmembrane</keyword>
<evidence type="ECO:0000313" key="3">
    <source>
        <dbReference type="Proteomes" id="UP000823775"/>
    </source>
</evidence>
<dbReference type="EMBL" id="JACEIK010004601">
    <property type="protein sequence ID" value="MCD9645915.1"/>
    <property type="molecule type" value="Genomic_DNA"/>
</dbReference>
<feature type="transmembrane region" description="Helical" evidence="1">
    <location>
        <begin position="12"/>
        <end position="35"/>
    </location>
</feature>
<organism evidence="2 3">
    <name type="scientific">Datura stramonium</name>
    <name type="common">Jimsonweed</name>
    <name type="synonym">Common thornapple</name>
    <dbReference type="NCBI Taxonomy" id="4076"/>
    <lineage>
        <taxon>Eukaryota</taxon>
        <taxon>Viridiplantae</taxon>
        <taxon>Streptophyta</taxon>
        <taxon>Embryophyta</taxon>
        <taxon>Tracheophyta</taxon>
        <taxon>Spermatophyta</taxon>
        <taxon>Magnoliopsida</taxon>
        <taxon>eudicotyledons</taxon>
        <taxon>Gunneridae</taxon>
        <taxon>Pentapetalae</taxon>
        <taxon>asterids</taxon>
        <taxon>lamiids</taxon>
        <taxon>Solanales</taxon>
        <taxon>Solanaceae</taxon>
        <taxon>Solanoideae</taxon>
        <taxon>Datureae</taxon>
        <taxon>Datura</taxon>
    </lineage>
</organism>
<evidence type="ECO:0000313" key="2">
    <source>
        <dbReference type="EMBL" id="MCD9645915.1"/>
    </source>
</evidence>
<feature type="transmembrane region" description="Helical" evidence="1">
    <location>
        <begin position="41"/>
        <end position="61"/>
    </location>
</feature>
<accession>A0ABS8VIX7</accession>
<name>A0ABS8VIX7_DATST</name>
<gene>
    <name evidence="2" type="ORF">HAX54_035320</name>
</gene>
<dbReference type="Proteomes" id="UP000823775">
    <property type="component" value="Unassembled WGS sequence"/>
</dbReference>
<evidence type="ECO:0000256" key="1">
    <source>
        <dbReference type="SAM" id="Phobius"/>
    </source>
</evidence>
<comment type="caution">
    <text evidence="2">The sequence shown here is derived from an EMBL/GenBank/DDBJ whole genome shotgun (WGS) entry which is preliminary data.</text>
</comment>
<keyword evidence="3" id="KW-1185">Reference proteome</keyword>
<protein>
    <submittedName>
        <fullName evidence="2">Uncharacterized protein</fullName>
    </submittedName>
</protein>
<keyword evidence="1" id="KW-1133">Transmembrane helix</keyword>
<keyword evidence="1" id="KW-0472">Membrane</keyword>